<dbReference type="InterPro" id="IPR043837">
    <property type="entry name" value="Mtf2-like_C"/>
</dbReference>
<dbReference type="PANTHER" id="PTHR39468">
    <property type="entry name" value="CHROMOSOME 7, WHOLE GENOME SHOTGUN SEQUENCE"/>
    <property type="match status" value="1"/>
</dbReference>
<protein>
    <recommendedName>
        <fullName evidence="2">Mtf2-like C-terminal domain-containing protein</fullName>
    </recommendedName>
</protein>
<feature type="domain" description="Mtf2-like C-terminal" evidence="2">
    <location>
        <begin position="180"/>
        <end position="365"/>
    </location>
</feature>
<dbReference type="GO" id="GO:0005739">
    <property type="term" value="C:mitochondrion"/>
    <property type="evidence" value="ECO:0007669"/>
    <property type="project" value="InterPro"/>
</dbReference>
<dbReference type="AlphaFoldDB" id="A0A4T0WGC3"/>
<comment type="caution">
    <text evidence="3">The sequence shown here is derived from an EMBL/GenBank/DDBJ whole genome shotgun (WGS) entry which is preliminary data.</text>
</comment>
<sequence length="412" mass="46419">MSTLTPFLYQTRTILRASAALRSLSTSAARHRGEQPIPFEWDNHPADKRPDIPSGFNNPEKSTITPTEKYIFQRIFADIAQRGDRRGVDAATAQQQDAELGQLGSRDAVLSKFPRSLRRAAQAALEMREVQGEDPSSSRISFKPEEEHLEQDGDTEAETEQAARLEAAYNEIRTTEIVRLQALLDQCNTDVEVWDVLERDVFSMVTKLGISEHNQPQSQSQTQTQTQPQTEKKGRGRPKKQQQQQQQPPEKMEYAETPEPSLIMDSHGPLYSMHLLQGLKTLDQSFARPSALALNLLPRVKELGLASYVLGVSTPLYNELASIIWYRHGDTQAVLALLDEMQFAGLHYDEQTLRLIDTIEMTLASFRRGHLGVFSKAIGAMPGYNLDVKAQVAQYARRVRTSVKKEKGQARY</sequence>
<accession>A0A4T0WGC3</accession>
<dbReference type="InterPro" id="IPR040009">
    <property type="entry name" value="Mtf2/C5D6.12-like"/>
</dbReference>
<evidence type="ECO:0000313" key="3">
    <source>
        <dbReference type="EMBL" id="TID05158.1"/>
    </source>
</evidence>
<reference evidence="3 4" key="1">
    <citation type="journal article" date="2019" name="Genome Biol. Evol.">
        <title>Genomic Plasticity Mediated by Transposable Elements in the Plant Pathogenic Fungus Colletotrichum higginsianum.</title>
        <authorList>
            <person name="Tsushima A."/>
            <person name="Gan P."/>
            <person name="Kumakura N."/>
            <person name="Narusaka M."/>
            <person name="Takano Y."/>
            <person name="Narusaka Y."/>
            <person name="Shirasu K."/>
        </authorList>
    </citation>
    <scope>NUCLEOTIDE SEQUENCE [LARGE SCALE GENOMIC DNA]</scope>
    <source>
        <strain evidence="3 4">MAFF305635-RFP</strain>
    </source>
</reference>
<feature type="compositionally biased region" description="Low complexity" evidence="1">
    <location>
        <begin position="215"/>
        <end position="229"/>
    </location>
</feature>
<feature type="region of interest" description="Disordered" evidence="1">
    <location>
        <begin position="212"/>
        <end position="254"/>
    </location>
</feature>
<dbReference type="PANTHER" id="PTHR39468:SF1">
    <property type="entry name" value="MTF2-LIKE C-TERMINAL DOMAIN-CONTAINING PROTEIN"/>
    <property type="match status" value="1"/>
</dbReference>
<proteinExistence type="predicted"/>
<feature type="compositionally biased region" description="Basic and acidic residues" evidence="1">
    <location>
        <begin position="41"/>
        <end position="51"/>
    </location>
</feature>
<feature type="compositionally biased region" description="Acidic residues" evidence="1">
    <location>
        <begin position="147"/>
        <end position="159"/>
    </location>
</feature>
<organism evidence="3 4">
    <name type="scientific">Colletotrichum higginsianum</name>
    <dbReference type="NCBI Taxonomy" id="80884"/>
    <lineage>
        <taxon>Eukaryota</taxon>
        <taxon>Fungi</taxon>
        <taxon>Dikarya</taxon>
        <taxon>Ascomycota</taxon>
        <taxon>Pezizomycotina</taxon>
        <taxon>Sordariomycetes</taxon>
        <taxon>Hypocreomycetidae</taxon>
        <taxon>Glomerellales</taxon>
        <taxon>Glomerellaceae</taxon>
        <taxon>Colletotrichum</taxon>
        <taxon>Colletotrichum destructivum species complex</taxon>
    </lineage>
</organism>
<dbReference type="Pfam" id="PF19189">
    <property type="entry name" value="Mtf2"/>
    <property type="match status" value="1"/>
</dbReference>
<dbReference type="EMBL" id="MWPZ01000002">
    <property type="protein sequence ID" value="TID05158.1"/>
    <property type="molecule type" value="Genomic_DNA"/>
</dbReference>
<dbReference type="OrthoDB" id="2444174at2759"/>
<feature type="region of interest" description="Disordered" evidence="1">
    <location>
        <begin position="127"/>
        <end position="161"/>
    </location>
</feature>
<gene>
    <name evidence="3" type="ORF">CH35J_001772</name>
</gene>
<evidence type="ECO:0000313" key="4">
    <source>
        <dbReference type="Proteomes" id="UP000305883"/>
    </source>
</evidence>
<feature type="region of interest" description="Disordered" evidence="1">
    <location>
        <begin position="29"/>
        <end position="63"/>
    </location>
</feature>
<dbReference type="Proteomes" id="UP000305883">
    <property type="component" value="Unassembled WGS sequence"/>
</dbReference>
<name>A0A4T0WGC3_9PEZI</name>
<evidence type="ECO:0000256" key="1">
    <source>
        <dbReference type="SAM" id="MobiDB-lite"/>
    </source>
</evidence>
<evidence type="ECO:0000259" key="2">
    <source>
        <dbReference type="Pfam" id="PF19189"/>
    </source>
</evidence>